<comment type="caution">
    <text evidence="1">The sequence shown here is derived from an EMBL/GenBank/DDBJ whole genome shotgun (WGS) entry which is preliminary data.</text>
</comment>
<dbReference type="AlphaFoldDB" id="A0A8S1P2X0"/>
<sequence length="207" mass="24149">MSVGKLKFKGSFGEKQEKNELKIRNKVEREELAQDEQQFLEKIQEKGPAKRVVIEKPLQDGLGMIFTSGTSVHGQDTQFLKQLEAGDFLVILNEQTLEMESREILTMLNQKSLLIREAFGQDIPVFKPYQFRKKPTVEEMKSLEDRLEEKFAGVAKKIKKQKQTLEMRQKSGMWSYKTDKLAVDGELSREDLVLMRSKQSRDRHCWH</sequence>
<reference evidence="1" key="1">
    <citation type="submission" date="2021-01" db="EMBL/GenBank/DDBJ databases">
        <authorList>
            <consortium name="Genoscope - CEA"/>
            <person name="William W."/>
        </authorList>
    </citation>
    <scope>NUCLEOTIDE SEQUENCE</scope>
</reference>
<protein>
    <submittedName>
        <fullName evidence="1">Uncharacterized protein</fullName>
    </submittedName>
</protein>
<gene>
    <name evidence="1" type="ORF">PPRIM_AZ9-3.1.T1030180</name>
</gene>
<dbReference type="Proteomes" id="UP000688137">
    <property type="component" value="Unassembled WGS sequence"/>
</dbReference>
<proteinExistence type="predicted"/>
<organism evidence="1 2">
    <name type="scientific">Paramecium primaurelia</name>
    <dbReference type="NCBI Taxonomy" id="5886"/>
    <lineage>
        <taxon>Eukaryota</taxon>
        <taxon>Sar</taxon>
        <taxon>Alveolata</taxon>
        <taxon>Ciliophora</taxon>
        <taxon>Intramacronucleata</taxon>
        <taxon>Oligohymenophorea</taxon>
        <taxon>Peniculida</taxon>
        <taxon>Parameciidae</taxon>
        <taxon>Paramecium</taxon>
    </lineage>
</organism>
<name>A0A8S1P2X0_PARPR</name>
<evidence type="ECO:0000313" key="2">
    <source>
        <dbReference type="Proteomes" id="UP000688137"/>
    </source>
</evidence>
<evidence type="ECO:0000313" key="1">
    <source>
        <dbReference type="EMBL" id="CAD8097331.1"/>
    </source>
</evidence>
<accession>A0A8S1P2X0</accession>
<dbReference type="OMA" id="AHIGVEY"/>
<dbReference type="EMBL" id="CAJJDM010000106">
    <property type="protein sequence ID" value="CAD8097331.1"/>
    <property type="molecule type" value="Genomic_DNA"/>
</dbReference>
<keyword evidence="2" id="KW-1185">Reference proteome</keyword>